<evidence type="ECO:0000313" key="2">
    <source>
        <dbReference type="EMBL" id="BCU02850.1"/>
    </source>
</evidence>
<proteinExistence type="predicted"/>
<protein>
    <submittedName>
        <fullName evidence="2">Uncharacterized protein</fullName>
    </submittedName>
</protein>
<dbReference type="Proteomes" id="UP001253637">
    <property type="component" value="Segment"/>
</dbReference>
<sequence length="94" mass="10937">MRVASRVRLVPRQHLFLVAPASAVRALCPLNKTYIHATHTAYTFFWRIGVVDPFSQSTKGKHDEQQRRQQKQYGNNNNLYVRRLIKKRSAIASE</sequence>
<accession>A0A811BNJ9</accession>
<evidence type="ECO:0000256" key="1">
    <source>
        <dbReference type="SAM" id="MobiDB-lite"/>
    </source>
</evidence>
<organism evidence="2 3">
    <name type="scientific">Pandoravirus japonicus</name>
    <dbReference type="NCBI Taxonomy" id="2823154"/>
    <lineage>
        <taxon>Viruses</taxon>
        <taxon>Pandoravirus</taxon>
    </lineage>
</organism>
<evidence type="ECO:0000313" key="3">
    <source>
        <dbReference type="Proteomes" id="UP001253637"/>
    </source>
</evidence>
<reference evidence="2" key="1">
    <citation type="submission" date="2021-04" db="EMBL/GenBank/DDBJ databases">
        <title>Draft Genome Sequence of Pandoravirus japonicus, Isolated from the Sabaishi River of Niigata, Japan.</title>
        <authorList>
            <person name="Hosokawa N."/>
            <person name="Takahashi H."/>
            <person name="Aoki K."/>
            <person name="Takemura M."/>
        </authorList>
    </citation>
    <scope>NUCLEOTIDE SEQUENCE</scope>
</reference>
<feature type="region of interest" description="Disordered" evidence="1">
    <location>
        <begin position="56"/>
        <end position="76"/>
    </location>
</feature>
<name>A0A811BNJ9_9VIRU</name>
<dbReference type="EMBL" id="LC625835">
    <property type="protein sequence ID" value="BCU02850.1"/>
    <property type="molecule type" value="Genomic_DNA"/>
</dbReference>